<name>A0A7K0C6L3_9ACTN</name>
<dbReference type="EMBL" id="WEGH01000005">
    <property type="protein sequence ID" value="MQY08722.1"/>
    <property type="molecule type" value="Genomic_DNA"/>
</dbReference>
<dbReference type="Proteomes" id="UP000487268">
    <property type="component" value="Unassembled WGS sequence"/>
</dbReference>
<feature type="transmembrane region" description="Helical" evidence="1">
    <location>
        <begin position="42"/>
        <end position="64"/>
    </location>
</feature>
<evidence type="ECO:0000256" key="1">
    <source>
        <dbReference type="SAM" id="Phobius"/>
    </source>
</evidence>
<comment type="caution">
    <text evidence="2">The sequence shown here is derived from an EMBL/GenBank/DDBJ whole genome shotgun (WGS) entry which is preliminary data.</text>
</comment>
<dbReference type="InterPro" id="IPR025333">
    <property type="entry name" value="DUF4239"/>
</dbReference>
<reference evidence="2 3" key="1">
    <citation type="submission" date="2019-10" db="EMBL/GenBank/DDBJ databases">
        <title>Actinomadura rubteroloni sp. nov. and Actinomadura macrotermitis sp. nov., isolated from the gut of fungus growing-termite Macrotermes natalensis.</title>
        <authorList>
            <person name="Benndorf R."/>
            <person name="Martin K."/>
            <person name="Kuefner M."/>
            <person name="De Beer W."/>
            <person name="Kaster A.-K."/>
            <person name="Vollmers J."/>
            <person name="Poulsen M."/>
            <person name="Beemelmanns C."/>
        </authorList>
    </citation>
    <scope>NUCLEOTIDE SEQUENCE [LARGE SCALE GENOMIC DNA]</scope>
    <source>
        <strain evidence="2 3">RB68</strain>
    </source>
</reference>
<gene>
    <name evidence="2" type="ORF">ACRB68_68310</name>
</gene>
<dbReference type="OrthoDB" id="940913at2"/>
<sequence>MLVYLLTAGCAVAVVFIASRLIKRSRHATEDSAADGPTNGHAGSMLSALFLLAFAIAIVVPWTAADAARLNTYAESQAIVEAYWAAGRLPAPAGPRAQAELADYTRFVHDREWPRMRRQGRLDDEGWTRLDRLRREVIAVQAKDDDPKDARTAVLDHLSEISGARHQRAMDAKSTPPPALLFITVLTGLVVIALPFLSGARPRGMAMVPLVLMAALLGLGVWLCFDIAHVFSGALAVDPDAFGSTLAELRRIAAEG</sequence>
<feature type="transmembrane region" description="Helical" evidence="1">
    <location>
        <begin position="204"/>
        <end position="225"/>
    </location>
</feature>
<dbReference type="RefSeq" id="WP_153539901.1">
    <property type="nucleotide sequence ID" value="NZ_WEGH01000005.1"/>
</dbReference>
<feature type="transmembrane region" description="Helical" evidence="1">
    <location>
        <begin position="179"/>
        <end position="198"/>
    </location>
</feature>
<dbReference type="Pfam" id="PF14023">
    <property type="entry name" value="Bestrophin-like"/>
    <property type="match status" value="1"/>
</dbReference>
<dbReference type="AlphaFoldDB" id="A0A7K0C6L3"/>
<organism evidence="2 3">
    <name type="scientific">Actinomadura macrotermitis</name>
    <dbReference type="NCBI Taxonomy" id="2585200"/>
    <lineage>
        <taxon>Bacteria</taxon>
        <taxon>Bacillati</taxon>
        <taxon>Actinomycetota</taxon>
        <taxon>Actinomycetes</taxon>
        <taxon>Streptosporangiales</taxon>
        <taxon>Thermomonosporaceae</taxon>
        <taxon>Actinomadura</taxon>
    </lineage>
</organism>
<evidence type="ECO:0000313" key="3">
    <source>
        <dbReference type="Proteomes" id="UP000487268"/>
    </source>
</evidence>
<protein>
    <recommendedName>
        <fullName evidence="4">DUF4239 domain-containing protein</fullName>
    </recommendedName>
</protein>
<keyword evidence="1" id="KW-1133">Transmembrane helix</keyword>
<evidence type="ECO:0000313" key="2">
    <source>
        <dbReference type="EMBL" id="MQY08722.1"/>
    </source>
</evidence>
<proteinExistence type="predicted"/>
<accession>A0A7K0C6L3</accession>
<evidence type="ECO:0008006" key="4">
    <source>
        <dbReference type="Google" id="ProtNLM"/>
    </source>
</evidence>
<keyword evidence="3" id="KW-1185">Reference proteome</keyword>
<keyword evidence="1" id="KW-0472">Membrane</keyword>
<keyword evidence="1" id="KW-0812">Transmembrane</keyword>